<name>A0ABY6ASJ5_9PSED</name>
<organism evidence="1 2">
    <name type="scientific">Pseudomonas promysalinigenes</name>
    <dbReference type="NCBI Taxonomy" id="485898"/>
    <lineage>
        <taxon>Bacteria</taxon>
        <taxon>Pseudomonadati</taxon>
        <taxon>Pseudomonadota</taxon>
        <taxon>Gammaproteobacteria</taxon>
        <taxon>Pseudomonadales</taxon>
        <taxon>Pseudomonadaceae</taxon>
        <taxon>Pseudomonas</taxon>
    </lineage>
</organism>
<reference evidence="1" key="1">
    <citation type="submission" date="2022-09" db="EMBL/GenBank/DDBJ databases">
        <title>Complete genome sequence of Pseudomonas promysalinigenes strain RL-WG26, a newly isolated PGPR with the potential for plant salinity stress alleviation.</title>
        <authorList>
            <person name="Ren L."/>
            <person name="Wang G."/>
            <person name="Hu H."/>
        </authorList>
    </citation>
    <scope>NUCLEOTIDE SEQUENCE</scope>
    <source>
        <strain evidence="1">RL-WG26</strain>
    </source>
</reference>
<proteinExistence type="predicted"/>
<dbReference type="EMBL" id="CP104557">
    <property type="protein sequence ID" value="UXH41714.1"/>
    <property type="molecule type" value="Genomic_DNA"/>
</dbReference>
<accession>A0ABY6ASJ5</accession>
<evidence type="ECO:0000313" key="2">
    <source>
        <dbReference type="Proteomes" id="UP001064504"/>
    </source>
</evidence>
<dbReference type="Proteomes" id="UP001064504">
    <property type="component" value="Chromosome"/>
</dbReference>
<gene>
    <name evidence="1" type="ORF">N5C08_09405</name>
</gene>
<evidence type="ECO:0000313" key="1">
    <source>
        <dbReference type="EMBL" id="UXH41714.1"/>
    </source>
</evidence>
<dbReference type="Gene3D" id="2.80.10.50">
    <property type="match status" value="1"/>
</dbReference>
<sequence>MSLKQNAWTRVDLELPEDPRLEIVYSPPYFVDGFYYCSWPSEDAQREPTMVLTKLTADGHAVDAFGSHGTVRIPMPGERGQWLNFVVHDQHLICAVTLRVNQQFVIFRLRTDSGDLDRSFGHQGFEIVPFPEEADSALQTPYATVRANPDYAGSVPQFPDGKLRQQVNSGLAQFDVEGKLDKSFNKNGMRRYFRWQNTNLYTMGVHARYEAVDHAGFYYYGAHRVGGDDVQAWVGACDSNGTPVSSFADQGVWIVNRLPGHPHIAHLTVRSALQLNERLYMVGAAGDSGFVHCLDLNGRPDQAFNDGNALVFERSEFDRTLGLAVVAHGDGVLVAFVQAYFLTGEMTVAIVRLRPDGQVDSRFGDQGWLLTPSYPRSETMLVTEHADQQVIEIRGSTFIARYPL</sequence>
<protein>
    <submittedName>
        <fullName evidence="1">Uncharacterized protein</fullName>
    </submittedName>
</protein>
<dbReference type="RefSeq" id="WP_261745248.1">
    <property type="nucleotide sequence ID" value="NZ_CP104557.1"/>
</dbReference>
<keyword evidence="2" id="KW-1185">Reference proteome</keyword>